<dbReference type="AlphaFoldDB" id="A0A5E4PE84"/>
<reference evidence="1 2" key="1">
    <citation type="submission" date="2019-08" db="EMBL/GenBank/DDBJ databases">
        <authorList>
            <person name="Guy L."/>
        </authorList>
    </citation>
    <scope>NUCLEOTIDE SEQUENCE [LARGE SCALE GENOMIC DNA]</scope>
    <source>
        <strain evidence="1 2">SGT-108</strain>
    </source>
</reference>
<evidence type="ECO:0000313" key="2">
    <source>
        <dbReference type="Proteomes" id="UP000324194"/>
    </source>
</evidence>
<dbReference type="EMBL" id="LR699119">
    <property type="protein sequence ID" value="VVC74905.1"/>
    <property type="molecule type" value="Genomic_DNA"/>
</dbReference>
<proteinExistence type="predicted"/>
<gene>
    <name evidence="1" type="ORF">AQUSIP_01790</name>
</gene>
<keyword evidence="2" id="KW-1185">Reference proteome</keyword>
<dbReference type="Proteomes" id="UP000324194">
    <property type="component" value="Chromosome 1"/>
</dbReference>
<name>A0A5E4PE84_9COXI</name>
<sequence length="728" mass="82260">MPLNDEQKRTIEKSIDHLLDFPADPSDFVKDEKLLTDAFTQPESPDNEFCWLKKCLENPAVYFQNISKMGPAVTQGEVQEYLIEYITLCLNRTGNPCLLWNPDTLLAPLRASPSWSSHFVAEKSVVDNFEHPYELQGLDGRIYDGMIGMDIILDFEISDDDNSGDDEDDDADETTISEYLRFYVTASIRLAPGETHTAKIFFGDAIPRHEFQSDEDETLYIETLKPTAKAVAENYAARCALQKLSDLRLVTRDIAEQQGAAEFNRGFQADDEQDSDDAGINHHLVFHDMAVSQPVSEIITHVYYFEELCKGNISFTDVLQVSGSAAHHFTQSPVIALLKTRFGGLQFSDLLKLSNRALHNLSQPAVYELLSRNLCSLNIAFGLNDAELSIVTHPVYYAMLTNQRIHFLDVCRVTDENFKLLILPLVANLIQTGALQFLDACKLPIHFKPVLMCSMYERYFTAKSVPWPAFSQITEDLSRWMLNGKTARGVTNGSLPITDILNFSSETIRTLEAHPRFLDWVDSGLIECRELHPLDGYTFYRLYCKAFIKRLYLAACGHPAQINGQADSLQTVLDDLSGAAADCCVTAETFKQSLLLRYAVYMKFELNRLQHELEDQPLLNKPLDALLSHLSVITDNPRFDEDDDWTEHVACALNLADQIQKTLATVKFLDNKDVPASHSNVLSLFHVNVPADTSRNHCQLLNQCCERIRVMDILTVKKSSPVLKQMNF</sequence>
<dbReference type="KEGG" id="asip:AQUSIP_01790"/>
<evidence type="ECO:0000313" key="1">
    <source>
        <dbReference type="EMBL" id="VVC74905.1"/>
    </source>
</evidence>
<dbReference type="RefSeq" id="WP_148337731.1">
    <property type="nucleotide sequence ID" value="NZ_LR699119.1"/>
</dbReference>
<organism evidence="1 2">
    <name type="scientific">Aquicella siphonis</name>
    <dbReference type="NCBI Taxonomy" id="254247"/>
    <lineage>
        <taxon>Bacteria</taxon>
        <taxon>Pseudomonadati</taxon>
        <taxon>Pseudomonadota</taxon>
        <taxon>Gammaproteobacteria</taxon>
        <taxon>Legionellales</taxon>
        <taxon>Coxiellaceae</taxon>
        <taxon>Aquicella</taxon>
    </lineage>
</organism>
<protein>
    <submittedName>
        <fullName evidence="1">Uncharacterized protein</fullName>
    </submittedName>
</protein>
<accession>A0A5E4PE84</accession>